<evidence type="ECO:0000256" key="4">
    <source>
        <dbReference type="ARBA" id="ARBA00022840"/>
    </source>
</evidence>
<keyword evidence="3 7" id="KW-0418">Kinase</keyword>
<dbReference type="Gene3D" id="1.10.510.10">
    <property type="entry name" value="Transferase(Phosphotransferase) domain 1"/>
    <property type="match status" value="1"/>
</dbReference>
<keyword evidence="2" id="KW-0547">Nucleotide-binding</keyword>
<dbReference type="InterPro" id="IPR011009">
    <property type="entry name" value="Kinase-like_dom_sf"/>
</dbReference>
<sequence>MTHQSKIQAPAASQHVGDGLPPGTTLCNGQYTVDKYLNAGGFGITYLARDSLGRRVVIKECFPNAICCRAGEAVRLRSQTFDVDFSRAVELFQKEARALAHLQHPNIVGVHQIFEANGTAYMALDFVEGTDLFDMIDYSPNALTPEATRELAVILLQALSYVHRNGILHRDISPDNILLDTMGTPVLIDFGAARQGASQASRVLSRVHTVKDGYSPQEFYIAGSAQSRSSDLYALAATFVHLIEGHPPPNSSLRLAAVAEQKPDPYRPLLGRFPAQDQRLLAAIDQCLNLFAKDRLQSADAWLDALSGRQSTAAVAPPAAAIPRPPQDDPEIESKIAELVASNHQAIEADSAHPTAPAAQTRTPDPEAEKRAAERAYWAILNEDPADWAPQTAPDPIPASAQIETSAPPARRQRRFSLSALLPWPSRSARDGIQTNV</sequence>
<dbReference type="InterPro" id="IPR008266">
    <property type="entry name" value="Tyr_kinase_AS"/>
</dbReference>
<evidence type="ECO:0000259" key="6">
    <source>
        <dbReference type="PROSITE" id="PS50011"/>
    </source>
</evidence>
<dbReference type="KEGG" id="aht:ANTHELSMS3_02493"/>
<feature type="domain" description="Protein kinase" evidence="6">
    <location>
        <begin position="31"/>
        <end position="307"/>
    </location>
</feature>
<dbReference type="AlphaFoldDB" id="A0A222E4N3"/>
<dbReference type="RefSeq" id="WP_094035110.1">
    <property type="nucleotide sequence ID" value="NZ_CP022540.1"/>
</dbReference>
<organism evidence="7 8">
    <name type="scientific">Antarctobacter heliothermus</name>
    <dbReference type="NCBI Taxonomy" id="74033"/>
    <lineage>
        <taxon>Bacteria</taxon>
        <taxon>Pseudomonadati</taxon>
        <taxon>Pseudomonadota</taxon>
        <taxon>Alphaproteobacteria</taxon>
        <taxon>Rhodobacterales</taxon>
        <taxon>Roseobacteraceae</taxon>
        <taxon>Antarctobacter</taxon>
    </lineage>
</organism>
<proteinExistence type="predicted"/>
<dbReference type="InterPro" id="IPR000719">
    <property type="entry name" value="Prot_kinase_dom"/>
</dbReference>
<dbReference type="PROSITE" id="PS00109">
    <property type="entry name" value="PROTEIN_KINASE_TYR"/>
    <property type="match status" value="1"/>
</dbReference>
<dbReference type="GO" id="GO:0004674">
    <property type="term" value="F:protein serine/threonine kinase activity"/>
    <property type="evidence" value="ECO:0007669"/>
    <property type="project" value="UniProtKB-EC"/>
</dbReference>
<dbReference type="CDD" id="cd14014">
    <property type="entry name" value="STKc_PknB_like"/>
    <property type="match status" value="1"/>
</dbReference>
<evidence type="ECO:0000256" key="1">
    <source>
        <dbReference type="ARBA" id="ARBA00022679"/>
    </source>
</evidence>
<evidence type="ECO:0000313" key="8">
    <source>
        <dbReference type="Proteomes" id="UP000203589"/>
    </source>
</evidence>
<dbReference type="Pfam" id="PF00069">
    <property type="entry name" value="Pkinase"/>
    <property type="match status" value="1"/>
</dbReference>
<evidence type="ECO:0000313" key="7">
    <source>
        <dbReference type="EMBL" id="ASP21157.1"/>
    </source>
</evidence>
<dbReference type="PROSITE" id="PS50011">
    <property type="entry name" value="PROTEIN_KINASE_DOM"/>
    <property type="match status" value="1"/>
</dbReference>
<name>A0A222E4N3_9RHOB</name>
<dbReference type="GO" id="GO:0005524">
    <property type="term" value="F:ATP binding"/>
    <property type="evidence" value="ECO:0007669"/>
    <property type="project" value="UniProtKB-KW"/>
</dbReference>
<dbReference type="Gene3D" id="3.30.200.20">
    <property type="entry name" value="Phosphorylase Kinase, domain 1"/>
    <property type="match status" value="1"/>
</dbReference>
<dbReference type="Proteomes" id="UP000203589">
    <property type="component" value="Chromosome"/>
</dbReference>
<accession>A0A222E4N3</accession>
<feature type="region of interest" description="Disordered" evidence="5">
    <location>
        <begin position="348"/>
        <end position="371"/>
    </location>
</feature>
<evidence type="ECO:0000256" key="5">
    <source>
        <dbReference type="SAM" id="MobiDB-lite"/>
    </source>
</evidence>
<evidence type="ECO:0000256" key="3">
    <source>
        <dbReference type="ARBA" id="ARBA00022777"/>
    </source>
</evidence>
<protein>
    <submittedName>
        <fullName evidence="7">Serine/threonine-protein kinase StkP</fullName>
        <ecNumber evidence="7">2.7.11.1</ecNumber>
    </submittedName>
</protein>
<reference evidence="7 8" key="1">
    <citation type="submission" date="2017-07" db="EMBL/GenBank/DDBJ databases">
        <title>Genome Sequence of Antarctobacter heliothermus Strain SMS3 Isolated from a culture of the Diatom Skeletonema marinoi.</title>
        <authorList>
            <person name="Topel M."/>
            <person name="Pinder M.I.M."/>
            <person name="Johansson O.N."/>
            <person name="Kourtchenko O."/>
            <person name="Godhe A."/>
            <person name="Clarke A.K."/>
        </authorList>
    </citation>
    <scope>NUCLEOTIDE SEQUENCE [LARGE SCALE GENOMIC DNA]</scope>
    <source>
        <strain evidence="7 8">SMS3</strain>
    </source>
</reference>
<keyword evidence="1 7" id="KW-0808">Transferase</keyword>
<dbReference type="OrthoDB" id="9801841at2"/>
<keyword evidence="4" id="KW-0067">ATP-binding</keyword>
<dbReference type="PANTHER" id="PTHR43289">
    <property type="entry name" value="MITOGEN-ACTIVATED PROTEIN KINASE KINASE KINASE 20-RELATED"/>
    <property type="match status" value="1"/>
</dbReference>
<feature type="region of interest" description="Disordered" evidence="5">
    <location>
        <begin position="386"/>
        <end position="418"/>
    </location>
</feature>
<dbReference type="PANTHER" id="PTHR43289:SF34">
    <property type="entry name" value="SERINE_THREONINE-PROTEIN KINASE YBDM-RELATED"/>
    <property type="match status" value="1"/>
</dbReference>
<dbReference type="EC" id="2.7.11.1" evidence="7"/>
<dbReference type="SUPFAM" id="SSF56112">
    <property type="entry name" value="Protein kinase-like (PK-like)"/>
    <property type="match status" value="1"/>
</dbReference>
<gene>
    <name evidence="7" type="primary">stkP</name>
    <name evidence="7" type="ORF">ANTHELSMS3_02493</name>
</gene>
<keyword evidence="8" id="KW-1185">Reference proteome</keyword>
<evidence type="ECO:0000256" key="2">
    <source>
        <dbReference type="ARBA" id="ARBA00022741"/>
    </source>
</evidence>
<dbReference type="EMBL" id="CP022540">
    <property type="protein sequence ID" value="ASP21157.1"/>
    <property type="molecule type" value="Genomic_DNA"/>
</dbReference>